<dbReference type="InterPro" id="IPR019734">
    <property type="entry name" value="TPR_rpt"/>
</dbReference>
<accession>A0ABS2H755</accession>
<evidence type="ECO:0000313" key="3">
    <source>
        <dbReference type="Proteomes" id="UP001516620"/>
    </source>
</evidence>
<dbReference type="PANTHER" id="PTHR43685:SF2">
    <property type="entry name" value="GLYCOSYLTRANSFERASE 2-LIKE DOMAIN-CONTAINING PROTEIN"/>
    <property type="match status" value="1"/>
</dbReference>
<dbReference type="Gene3D" id="3.90.550.10">
    <property type="entry name" value="Spore Coat Polysaccharide Biosynthesis Protein SpsA, Chain A"/>
    <property type="match status" value="1"/>
</dbReference>
<dbReference type="Pfam" id="PF00535">
    <property type="entry name" value="Glycos_transf_2"/>
    <property type="match status" value="1"/>
</dbReference>
<reference evidence="2 3" key="1">
    <citation type="submission" date="2021-01" db="EMBL/GenBank/DDBJ databases">
        <title>Paenibacillus sp.nov. isolated from the rhizosphere soil of tomato plant.</title>
        <authorList>
            <person name="Thin K.K."/>
            <person name="Zhang X."/>
            <person name="He S."/>
        </authorList>
    </citation>
    <scope>NUCLEOTIDE SEQUENCE [LARGE SCALE GENOMIC DNA]</scope>
    <source>
        <strain evidence="2 3">DXFW5</strain>
    </source>
</reference>
<dbReference type="Pfam" id="PF14559">
    <property type="entry name" value="TPR_19"/>
    <property type="match status" value="1"/>
</dbReference>
<evidence type="ECO:0000313" key="2">
    <source>
        <dbReference type="EMBL" id="MBM6997255.1"/>
    </source>
</evidence>
<dbReference type="RefSeq" id="WP_193417979.1">
    <property type="nucleotide sequence ID" value="NZ_JADCNN020000016.1"/>
</dbReference>
<comment type="caution">
    <text evidence="2">The sequence shown here is derived from an EMBL/GenBank/DDBJ whole genome shotgun (WGS) entry which is preliminary data.</text>
</comment>
<protein>
    <submittedName>
        <fullName evidence="2">Glycosyltransferase</fullName>
    </submittedName>
</protein>
<dbReference type="Proteomes" id="UP001516620">
    <property type="component" value="Unassembled WGS sequence"/>
</dbReference>
<dbReference type="InterPro" id="IPR029044">
    <property type="entry name" value="Nucleotide-diphossugar_trans"/>
</dbReference>
<dbReference type="SMART" id="SM00028">
    <property type="entry name" value="TPR"/>
    <property type="match status" value="2"/>
</dbReference>
<proteinExistence type="predicted"/>
<dbReference type="InterPro" id="IPR050834">
    <property type="entry name" value="Glycosyltransf_2"/>
</dbReference>
<name>A0ABS2H755_9BACL</name>
<dbReference type="InterPro" id="IPR011990">
    <property type="entry name" value="TPR-like_helical_dom_sf"/>
</dbReference>
<dbReference type="PANTHER" id="PTHR43685">
    <property type="entry name" value="GLYCOSYLTRANSFERASE"/>
    <property type="match status" value="1"/>
</dbReference>
<feature type="domain" description="Glycosyltransferase 2-like" evidence="1">
    <location>
        <begin position="4"/>
        <end position="168"/>
    </location>
</feature>
<keyword evidence="3" id="KW-1185">Reference proteome</keyword>
<dbReference type="EMBL" id="JADCNN020000016">
    <property type="protein sequence ID" value="MBM6997255.1"/>
    <property type="molecule type" value="Genomic_DNA"/>
</dbReference>
<sequence>MKISAIIPAYNAGKYLKRSVLCLIHQSQTIHEIIIIDDGSTDDTLSLVSDLQKTYRHIVLLRQTNQGASAARNAGLQKAQGDWILFLDADDECAPTLIEKYARYIEENPGRYCAVYSEAVQIDETCKSISEAFKGYGLHGQDGFVQMLLRNPIISPSGSLIKKAVLEEMSGFDTSIKYVEDVDLWLRVLLSGKNIGHVPEPLSYIRRHPSNTTSSMESTRQGEKVLLAKFGLQTLKKAVFKRDRLLEDNQLDYIRFLIRFEEWKEASILADELRPDPQSPQYISVLFTKALIALHNQNYSAAKVLYQSILQYQHAHGAALNNLAVLCAVDGDTEEAKTLLKRALLHYPGYLDAAYNLDKLGEASVQYKFTMRELRTSLLRYS</sequence>
<dbReference type="Gene3D" id="1.25.40.10">
    <property type="entry name" value="Tetratricopeptide repeat domain"/>
    <property type="match status" value="1"/>
</dbReference>
<dbReference type="InterPro" id="IPR001173">
    <property type="entry name" value="Glyco_trans_2-like"/>
</dbReference>
<dbReference type="SUPFAM" id="SSF53448">
    <property type="entry name" value="Nucleotide-diphospho-sugar transferases"/>
    <property type="match status" value="1"/>
</dbReference>
<dbReference type="SUPFAM" id="SSF48452">
    <property type="entry name" value="TPR-like"/>
    <property type="match status" value="1"/>
</dbReference>
<dbReference type="CDD" id="cd00761">
    <property type="entry name" value="Glyco_tranf_GTA_type"/>
    <property type="match status" value="1"/>
</dbReference>
<gene>
    <name evidence="2" type="ORF">IM700_016465</name>
</gene>
<evidence type="ECO:0000259" key="1">
    <source>
        <dbReference type="Pfam" id="PF00535"/>
    </source>
</evidence>
<organism evidence="2 3">
    <name type="scientific">Paenibacillus rhizolycopersici</name>
    <dbReference type="NCBI Taxonomy" id="2780073"/>
    <lineage>
        <taxon>Bacteria</taxon>
        <taxon>Bacillati</taxon>
        <taxon>Bacillota</taxon>
        <taxon>Bacilli</taxon>
        <taxon>Bacillales</taxon>
        <taxon>Paenibacillaceae</taxon>
        <taxon>Paenibacillus</taxon>
    </lineage>
</organism>